<organism evidence="3 4">
    <name type="scientific">Rahnella woolbedingensis</name>
    <dbReference type="NCBI Taxonomy" id="1510574"/>
    <lineage>
        <taxon>Bacteria</taxon>
        <taxon>Pseudomonadati</taxon>
        <taxon>Pseudomonadota</taxon>
        <taxon>Gammaproteobacteria</taxon>
        <taxon>Enterobacterales</taxon>
        <taxon>Yersiniaceae</taxon>
        <taxon>Rahnella</taxon>
    </lineage>
</organism>
<keyword evidence="4" id="KW-1185">Reference proteome</keyword>
<evidence type="ECO:0000313" key="4">
    <source>
        <dbReference type="Proteomes" id="UP000284908"/>
    </source>
</evidence>
<feature type="region of interest" description="Disordered" evidence="2">
    <location>
        <begin position="75"/>
        <end position="96"/>
    </location>
</feature>
<dbReference type="AlphaFoldDB" id="A0A419N4V7"/>
<name>A0A419N4V7_9GAMM</name>
<accession>A0A419N4V7</accession>
<dbReference type="RefSeq" id="WP_120134279.1">
    <property type="nucleotide sequence ID" value="NZ_RAHH01000025.1"/>
</dbReference>
<protein>
    <submittedName>
        <fullName evidence="3">Transcriptional regulator</fullName>
    </submittedName>
</protein>
<reference evidence="3 4" key="1">
    <citation type="submission" date="2018-09" db="EMBL/GenBank/DDBJ databases">
        <authorList>
            <person name="Le Fleche-Mateos A."/>
        </authorList>
    </citation>
    <scope>NUCLEOTIDE SEQUENCE [LARGE SCALE GENOMIC DNA]</scope>
    <source>
        <strain evidence="3 4">DSM 27399</strain>
    </source>
</reference>
<evidence type="ECO:0000313" key="3">
    <source>
        <dbReference type="EMBL" id="RJT40514.1"/>
    </source>
</evidence>
<dbReference type="NCBIfam" id="TIGR03495">
    <property type="entry name" value="phage_LysB"/>
    <property type="match status" value="1"/>
</dbReference>
<evidence type="ECO:0000256" key="2">
    <source>
        <dbReference type="SAM" id="MobiDB-lite"/>
    </source>
</evidence>
<gene>
    <name evidence="3" type="ORF">D6C13_19250</name>
</gene>
<feature type="coiled-coil region" evidence="1">
    <location>
        <begin position="22"/>
        <end position="56"/>
    </location>
</feature>
<keyword evidence="1" id="KW-0175">Coiled coil</keyword>
<dbReference type="InterPro" id="IPR020000">
    <property type="entry name" value="Phage_P2_LysB"/>
</dbReference>
<feature type="compositionally biased region" description="Basic and acidic residues" evidence="2">
    <location>
        <begin position="80"/>
        <end position="90"/>
    </location>
</feature>
<comment type="caution">
    <text evidence="3">The sequence shown here is derived from an EMBL/GenBank/DDBJ whole genome shotgun (WGS) entry which is preliminary data.</text>
</comment>
<proteinExistence type="predicted"/>
<evidence type="ECO:0000256" key="1">
    <source>
        <dbReference type="SAM" id="Coils"/>
    </source>
</evidence>
<dbReference type="EMBL" id="RAHH01000025">
    <property type="protein sequence ID" value="RJT40514.1"/>
    <property type="molecule type" value="Genomic_DNA"/>
</dbReference>
<dbReference type="OrthoDB" id="8658549at2"/>
<dbReference type="Proteomes" id="UP000284908">
    <property type="component" value="Unassembled WGS sequence"/>
</dbReference>
<sequence length="142" mass="16221">MRLLPAFLAGMVLLIAILLLSNRSLQHDLNNAGQQRDALTAQLQQREQLIAALNLQMRQREQAEMALREDLNSAHQVMQGREKQRQRSLHENLQARQWADTGLPDDISRLHQRPAFSSASDYLHWLSAGQLMPDTGQQPHNE</sequence>